<dbReference type="PROSITE" id="PS50222">
    <property type="entry name" value="EF_HAND_2"/>
    <property type="match status" value="1"/>
</dbReference>
<dbReference type="PROSITE" id="PS00018">
    <property type="entry name" value="EF_HAND_1"/>
    <property type="match status" value="1"/>
</dbReference>
<organism evidence="2">
    <name type="scientific">Archaeoglobus fulgidus</name>
    <dbReference type="NCBI Taxonomy" id="2234"/>
    <lineage>
        <taxon>Archaea</taxon>
        <taxon>Methanobacteriati</taxon>
        <taxon>Methanobacteriota</taxon>
        <taxon>Archaeoglobi</taxon>
        <taxon>Archaeoglobales</taxon>
        <taxon>Archaeoglobaceae</taxon>
        <taxon>Archaeoglobus</taxon>
    </lineage>
</organism>
<sequence length="1004" mass="111052">MRREVDRMKGKLLGIALVLLLAVQTVPVTAINLNPSNATVGTEVEVQLNASYDPCGSVTVFFNGQPQFTNDSVDCNVLSYVTIGKFKVPNVPIGNYSVKADNGTSNNTTLLYVVPAAQEKSLAELGITSFQLNETVRYGESFRIIIGVNSSIVGRMNITLALVNNTNWGWIKTNLIDKSLALYNTTILSNATPPYGVNKSIGGETVWNVTVAGNLSNETYYVVFFNTTTLNNTVDLYNVSATVRVIPPAVPKSLENMGINESWWGNTTKNVTEGGVAKIYINASMPVNIAIVKNETWQSLHGNISVLKKDKIFAEALWYKENFKNNKNETLTVSVPVSAVGEYRIVVFNTTDYDYVYYYNCSTMLNVTPYPKSATLSFLGVSEVSLNKTEMKAIGDAIEMYISGVTKCVHVAVVNSSIYDWMKGAIDSKLNMTNESLAVNATRYLEICSPDLTILSGIHPGVYYVVVYNNTSVADREWINYYNVAKNFAVYYPPRSVPLSSLNITKLEVNGTSFSYGSTIGLTVNVTGSANFNIVIIREDEWEELKAEPGIFNTTLIGNRWNSISITGNNTWPIPTLGTLYPASYVVVAYNNTTQDYVDYYNDSVRFTVNPIAQKVSLDALGVVVLDLDKEVARVGENITLSANFTRELKVVVMNETNWTTVITRYPNDNDARNYAATMYNSVVQNNWTINGSRIIEFNVSSPDRYIVIVYENVSGAIGKYNDDIRFQVIVAAQSRNLTDLVDYFSVDPRSVKQGESVTISLRPNSTKLVHTNVAILNKSDWDQIRGVSISKSAIISRALWSKINVSTDLVEKVTMTTPGTFVVLVYNNSSQFYDYVQLYNDSTTVEVTPLAQPDLTVEIAPVTAVLGKPVNVTVTVKNLGNATAEAFKVAFYVNDEKKEEKNVSSLAAGANTTLTFIWTPQAAENYTLKAVVDPDDNVKESDEENNEASTTVEVIAAEPWQSYDGNNDGKIDTNELINAIQDWLENKLSTNDLIEVIQKWLER</sequence>
<gene>
    <name evidence="2" type="ORF">ENW66_00760</name>
</gene>
<dbReference type="AlphaFoldDB" id="A0A7C3MAC9"/>
<dbReference type="Pfam" id="PF07705">
    <property type="entry name" value="CARDB"/>
    <property type="match status" value="1"/>
</dbReference>
<comment type="caution">
    <text evidence="2">The sequence shown here is derived from an EMBL/GenBank/DDBJ whole genome shotgun (WGS) entry which is preliminary data.</text>
</comment>
<dbReference type="Gene3D" id="2.60.40.10">
    <property type="entry name" value="Immunoglobulins"/>
    <property type="match status" value="1"/>
</dbReference>
<dbReference type="EMBL" id="DTLB01000003">
    <property type="protein sequence ID" value="HFW31473.1"/>
    <property type="molecule type" value="Genomic_DNA"/>
</dbReference>
<proteinExistence type="predicted"/>
<dbReference type="InterPro" id="IPR018247">
    <property type="entry name" value="EF_Hand_1_Ca_BS"/>
</dbReference>
<dbReference type="InterPro" id="IPR011635">
    <property type="entry name" value="CARDB"/>
</dbReference>
<dbReference type="InterPro" id="IPR002048">
    <property type="entry name" value="EF_hand_dom"/>
</dbReference>
<name>A0A7C3MAC9_ARCFL</name>
<feature type="domain" description="EF-hand" evidence="1">
    <location>
        <begin position="952"/>
        <end position="987"/>
    </location>
</feature>
<accession>A0A7C3MAC9</accession>
<dbReference type="GO" id="GO:0005509">
    <property type="term" value="F:calcium ion binding"/>
    <property type="evidence" value="ECO:0007669"/>
    <property type="project" value="InterPro"/>
</dbReference>
<evidence type="ECO:0000313" key="2">
    <source>
        <dbReference type="EMBL" id="HFW31473.1"/>
    </source>
</evidence>
<evidence type="ECO:0000259" key="1">
    <source>
        <dbReference type="PROSITE" id="PS50222"/>
    </source>
</evidence>
<dbReference type="InterPro" id="IPR013783">
    <property type="entry name" value="Ig-like_fold"/>
</dbReference>
<protein>
    <recommendedName>
        <fullName evidence="1">EF-hand domain-containing protein</fullName>
    </recommendedName>
</protein>
<reference evidence="2" key="1">
    <citation type="journal article" date="2020" name="mSystems">
        <title>Genome- and Community-Level Interaction Insights into Carbon Utilization and Element Cycling Functions of Hydrothermarchaeota in Hydrothermal Sediment.</title>
        <authorList>
            <person name="Zhou Z."/>
            <person name="Liu Y."/>
            <person name="Xu W."/>
            <person name="Pan J."/>
            <person name="Luo Z.H."/>
            <person name="Li M."/>
        </authorList>
    </citation>
    <scope>NUCLEOTIDE SEQUENCE [LARGE SCALE GENOMIC DNA]</scope>
    <source>
        <strain evidence="2">SpSt-87</strain>
    </source>
</reference>